<keyword evidence="4 7" id="KW-0479">Metal-binding</keyword>
<dbReference type="eggNOG" id="arCOG03013">
    <property type="taxonomic scope" value="Archaea"/>
</dbReference>
<feature type="binding site" evidence="7">
    <location>
        <position position="373"/>
    </location>
    <ligand>
        <name>[4Fe-4S] cluster</name>
        <dbReference type="ChEBI" id="CHEBI:49883"/>
    </ligand>
</feature>
<gene>
    <name evidence="7" type="primary">priL</name>
    <name evidence="9" type="ORF">J07HQW2_02325</name>
</gene>
<keyword evidence="1 7" id="KW-0004">4Fe-4S</keyword>
<keyword evidence="3 7" id="KW-0235">DNA replication</keyword>
<dbReference type="GO" id="GO:0046872">
    <property type="term" value="F:metal ion binding"/>
    <property type="evidence" value="ECO:0007669"/>
    <property type="project" value="UniProtKB-KW"/>
</dbReference>
<dbReference type="GO" id="GO:1990077">
    <property type="term" value="C:primosome complex"/>
    <property type="evidence" value="ECO:0007669"/>
    <property type="project" value="UniProtKB-KW"/>
</dbReference>
<comment type="cofactor">
    <cofactor evidence="7">
        <name>[4Fe-4S] cluster</name>
        <dbReference type="ChEBI" id="CHEBI:49883"/>
    </cofactor>
    <text evidence="7">Binds 1 [4Fe-4S] cluster.</text>
</comment>
<keyword evidence="2 7" id="KW-0639">Primosome</keyword>
<comment type="function">
    <text evidence="7">Regulatory subunit of DNA primase, an RNA polymerase that catalyzes the synthesis of short RNA molecules used as primers for DNA polymerase during DNA replication. Stabilizes and modulates the activity of the small subunit, increasing the rate of DNA synthesis, and conferring RNA synthesis capability. The DNA polymerase activity may enable DNA primase to also catalyze primer extension after primer synthesis. May also play a role in DNA repair.</text>
</comment>
<evidence type="ECO:0000313" key="10">
    <source>
        <dbReference type="Proteomes" id="UP000030710"/>
    </source>
</evidence>
<dbReference type="RefSeq" id="WP_021055337.1">
    <property type="nucleotide sequence ID" value="NZ_KE356561.1"/>
</dbReference>
<evidence type="ECO:0000256" key="4">
    <source>
        <dbReference type="ARBA" id="ARBA00022723"/>
    </source>
</evidence>
<dbReference type="InterPro" id="IPR058560">
    <property type="entry name" value="DNA_primase_C"/>
</dbReference>
<evidence type="ECO:0000256" key="7">
    <source>
        <dbReference type="HAMAP-Rule" id="MF_00701"/>
    </source>
</evidence>
<dbReference type="InterPro" id="IPR023642">
    <property type="entry name" value="DNA_primase_lsu_PriL"/>
</dbReference>
<evidence type="ECO:0000256" key="3">
    <source>
        <dbReference type="ARBA" id="ARBA00022705"/>
    </source>
</evidence>
<evidence type="ECO:0000256" key="2">
    <source>
        <dbReference type="ARBA" id="ARBA00022515"/>
    </source>
</evidence>
<evidence type="ECO:0000256" key="5">
    <source>
        <dbReference type="ARBA" id="ARBA00023004"/>
    </source>
</evidence>
<feature type="domain" description="DNA primase large subunit C-terminal" evidence="8">
    <location>
        <begin position="265"/>
        <end position="379"/>
    </location>
</feature>
<keyword evidence="6 7" id="KW-0411">Iron-sulfur</keyword>
<reference evidence="9 10" key="1">
    <citation type="journal article" date="2013" name="PLoS ONE">
        <title>Assembly-driven community genomics of a hypersaline microbial ecosystem.</title>
        <authorList>
            <person name="Podell S."/>
            <person name="Ugalde J.A."/>
            <person name="Narasingarao P."/>
            <person name="Banfield J.F."/>
            <person name="Heidelberg K.B."/>
            <person name="Allen E.E."/>
        </authorList>
    </citation>
    <scope>NUCLEOTIDE SEQUENCE [LARGE SCALE GENOMIC DNA]</scope>
    <source>
        <strain evidence="10">J07HQW2</strain>
    </source>
</reference>
<evidence type="ECO:0000313" key="9">
    <source>
        <dbReference type="EMBL" id="ERG95865.1"/>
    </source>
</evidence>
<dbReference type="Proteomes" id="UP000030710">
    <property type="component" value="Unassembled WGS sequence"/>
</dbReference>
<dbReference type="HOGENOM" id="CLU_052778_0_0_2"/>
<comment type="subunit">
    <text evidence="7">Heterodimer of a small subunit (PriS) and a large subunit (PriL).</text>
</comment>
<dbReference type="EMBL" id="KE356561">
    <property type="protein sequence ID" value="ERG95865.1"/>
    <property type="molecule type" value="Genomic_DNA"/>
</dbReference>
<dbReference type="GO" id="GO:0006269">
    <property type="term" value="P:DNA replication, synthesis of primer"/>
    <property type="evidence" value="ECO:0007669"/>
    <property type="project" value="UniProtKB-UniRule"/>
</dbReference>
<evidence type="ECO:0000256" key="6">
    <source>
        <dbReference type="ARBA" id="ARBA00023014"/>
    </source>
</evidence>
<feature type="binding site" evidence="7">
    <location>
        <position position="380"/>
    </location>
    <ligand>
        <name>[4Fe-4S] cluster</name>
        <dbReference type="ChEBI" id="CHEBI:49883"/>
    </ligand>
</feature>
<comment type="similarity">
    <text evidence="7">Belongs to the eukaryotic-type primase large subunit family.</text>
</comment>
<protein>
    <recommendedName>
        <fullName evidence="7">DNA primase large subunit PriL</fullName>
    </recommendedName>
</protein>
<dbReference type="AlphaFoldDB" id="U1NFL9"/>
<evidence type="ECO:0000256" key="1">
    <source>
        <dbReference type="ARBA" id="ARBA00022485"/>
    </source>
</evidence>
<sequence length="410" mass="44815">MDPRHARYPFFEAAQTAVRDADVSPASIITADAPAVDRGHERVKRALLSGTVDSETPRRWSIQTEVLSYPVARILVSIINIPAAISKYAHAEAATARDRLQTDIADNDDIDQLQSTQQHSISFEAVLREFELNSAVYKAQSNKATSLTEQKKELGAPIVQHSDPNGYWIELGAYLSLADREWGTKWRLTAREVTDGVVYVDASELFVLIESAIEDRVASGLPFDVQGSDGGDAIIDALTDAVADLRELVGDSSAADRVSADVDIVAPGQFPPCMQALINRAREGEELDNHAEFALVSFLVAMDANVETVLSILGHDTNKEITGSETAHSDREETSSTTRERIATRVQYLTDRQGAGTQYPPPSCTTMKAYGDCIDPDERCAEITDPVSYYIEAIQATDNPLEYSEGYGDV</sequence>
<feature type="binding site" evidence="7">
    <location>
        <position position="364"/>
    </location>
    <ligand>
        <name>[4Fe-4S] cluster</name>
        <dbReference type="ChEBI" id="CHEBI:49883"/>
    </ligand>
</feature>
<dbReference type="STRING" id="1238425.J07HQW2_02325"/>
<accession>U1NFL9</accession>
<dbReference type="HAMAP" id="MF_00701">
    <property type="entry name" value="DNA_primase_lrg_arc"/>
    <property type="match status" value="1"/>
</dbReference>
<proteinExistence type="inferred from homology"/>
<evidence type="ECO:0000259" key="8">
    <source>
        <dbReference type="Pfam" id="PF04104"/>
    </source>
</evidence>
<name>U1NFL9_9EURY</name>
<organism evidence="9 10">
    <name type="scientific">Haloquadratum walsbyi J07HQW2</name>
    <dbReference type="NCBI Taxonomy" id="1238425"/>
    <lineage>
        <taxon>Archaea</taxon>
        <taxon>Methanobacteriati</taxon>
        <taxon>Methanobacteriota</taxon>
        <taxon>Stenosarchaea group</taxon>
        <taxon>Halobacteria</taxon>
        <taxon>Halobacteriales</taxon>
        <taxon>Haloferacaceae</taxon>
        <taxon>Haloquadratum</taxon>
    </lineage>
</organism>
<dbReference type="Pfam" id="PF26466">
    <property type="entry name" value="DNA_primase_lrg_N"/>
    <property type="match status" value="1"/>
</dbReference>
<keyword evidence="5 7" id="KW-0408">Iron</keyword>
<dbReference type="SUPFAM" id="SSF140914">
    <property type="entry name" value="PriB N-terminal domain-like"/>
    <property type="match status" value="1"/>
</dbReference>
<feature type="binding site" evidence="7">
    <location>
        <position position="273"/>
    </location>
    <ligand>
        <name>[4Fe-4S] cluster</name>
        <dbReference type="ChEBI" id="CHEBI:49883"/>
    </ligand>
</feature>
<dbReference type="GO" id="GO:0003899">
    <property type="term" value="F:DNA-directed RNA polymerase activity"/>
    <property type="evidence" value="ECO:0007669"/>
    <property type="project" value="InterPro"/>
</dbReference>
<dbReference type="CDD" id="cd06560">
    <property type="entry name" value="PriL"/>
    <property type="match status" value="1"/>
</dbReference>
<dbReference type="Pfam" id="PF04104">
    <property type="entry name" value="DNA_primase_lrg"/>
    <property type="match status" value="1"/>
</dbReference>
<dbReference type="GO" id="GO:0051539">
    <property type="term" value="F:4 iron, 4 sulfur cluster binding"/>
    <property type="evidence" value="ECO:0007669"/>
    <property type="project" value="UniProtKB-UniRule"/>
</dbReference>